<dbReference type="InterPro" id="IPR033985">
    <property type="entry name" value="SusD-like_N"/>
</dbReference>
<dbReference type="InterPro" id="IPR011990">
    <property type="entry name" value="TPR-like_helical_dom_sf"/>
</dbReference>
<evidence type="ECO:0000259" key="6">
    <source>
        <dbReference type="Pfam" id="PF07980"/>
    </source>
</evidence>
<keyword evidence="5" id="KW-0998">Cell outer membrane</keyword>
<proteinExistence type="inferred from homology"/>
<evidence type="ECO:0000256" key="5">
    <source>
        <dbReference type="ARBA" id="ARBA00023237"/>
    </source>
</evidence>
<organism evidence="8 9">
    <name type="scientific">Phocaeicola dorei</name>
    <dbReference type="NCBI Taxonomy" id="357276"/>
    <lineage>
        <taxon>Bacteria</taxon>
        <taxon>Pseudomonadati</taxon>
        <taxon>Bacteroidota</taxon>
        <taxon>Bacteroidia</taxon>
        <taxon>Bacteroidales</taxon>
        <taxon>Bacteroidaceae</taxon>
        <taxon>Phocaeicola</taxon>
    </lineage>
</organism>
<evidence type="ECO:0000256" key="4">
    <source>
        <dbReference type="ARBA" id="ARBA00023136"/>
    </source>
</evidence>
<protein>
    <submittedName>
        <fullName evidence="8">RagB/SusD family nutrient uptake outer membrane protein</fullName>
    </submittedName>
</protein>
<gene>
    <name evidence="8" type="ORF">QNN11_00395</name>
</gene>
<feature type="domain" description="RagB/SusD" evidence="6">
    <location>
        <begin position="229"/>
        <end position="450"/>
    </location>
</feature>
<name>A0AA95HV63_9BACT</name>
<evidence type="ECO:0000256" key="3">
    <source>
        <dbReference type="ARBA" id="ARBA00022729"/>
    </source>
</evidence>
<reference evidence="8" key="1">
    <citation type="journal article" date="2023" name="Nat. Commun.">
        <title>Identification of a novel Human Milk Oligosaccharides utilization cluster in the infant gut commensal Bacteroides dorei.</title>
        <authorList>
            <person name="Kijner S."/>
            <person name="Ennis D."/>
            <person name="Shmorak S."/>
            <person name="Florentin A."/>
            <person name="Yassour M."/>
        </authorList>
    </citation>
    <scope>NUCLEOTIDE SEQUENCE</scope>
    <source>
        <strain evidence="8">2</strain>
    </source>
</reference>
<dbReference type="Proteomes" id="UP001177934">
    <property type="component" value="Chromosome"/>
</dbReference>
<evidence type="ECO:0000256" key="2">
    <source>
        <dbReference type="ARBA" id="ARBA00006275"/>
    </source>
</evidence>
<evidence type="ECO:0000313" key="8">
    <source>
        <dbReference type="EMBL" id="WHX10095.1"/>
    </source>
</evidence>
<evidence type="ECO:0000313" key="9">
    <source>
        <dbReference type="Proteomes" id="UP001177934"/>
    </source>
</evidence>
<dbReference type="EMBL" id="CP126056">
    <property type="protein sequence ID" value="WHX10095.1"/>
    <property type="molecule type" value="Genomic_DNA"/>
</dbReference>
<dbReference type="Pfam" id="PF07980">
    <property type="entry name" value="SusD_RagB"/>
    <property type="match status" value="1"/>
</dbReference>
<comment type="similarity">
    <text evidence="2">Belongs to the SusD family.</text>
</comment>
<dbReference type="Pfam" id="PF14322">
    <property type="entry name" value="SusD-like_3"/>
    <property type="match status" value="1"/>
</dbReference>
<dbReference type="Gene3D" id="1.25.40.390">
    <property type="match status" value="1"/>
</dbReference>
<evidence type="ECO:0000256" key="1">
    <source>
        <dbReference type="ARBA" id="ARBA00004442"/>
    </source>
</evidence>
<dbReference type="InterPro" id="IPR012944">
    <property type="entry name" value="SusD_RagB_dom"/>
</dbReference>
<feature type="domain" description="SusD-like N-terminal" evidence="7">
    <location>
        <begin position="2"/>
        <end position="111"/>
    </location>
</feature>
<dbReference type="SUPFAM" id="SSF48452">
    <property type="entry name" value="TPR-like"/>
    <property type="match status" value="1"/>
</dbReference>
<evidence type="ECO:0000259" key="7">
    <source>
        <dbReference type="Pfam" id="PF14322"/>
    </source>
</evidence>
<dbReference type="GO" id="GO:0009279">
    <property type="term" value="C:cell outer membrane"/>
    <property type="evidence" value="ECO:0007669"/>
    <property type="project" value="UniProtKB-SubCell"/>
</dbReference>
<dbReference type="AlphaFoldDB" id="A0AA95HV63"/>
<comment type="subcellular location">
    <subcellularLocation>
        <location evidence="1">Cell outer membrane</location>
    </subcellularLocation>
</comment>
<keyword evidence="3" id="KW-0732">Signal</keyword>
<keyword evidence="4" id="KW-0472">Membrane</keyword>
<sequence length="451" mass="51671">MYSALNTCNTALNRLPSSELSASVKDIRMGEAYFLRALYLWHIVETWGGVYLTTEECTEPSGYVYRSSEKDFYTQIIADLKEAVAKLPVSTSDYGRATKGAAEAFLARVYLYNKNYEEALKYARNVINNYGYSLAEDYSDLCDIYKCNDVKENVFVCMYTKSEIFGTSIEEGPDGNPIIWRTPGNNPSHLLWVMCYDQVLDKDGKKPVTRSIEYGRSFNRYMPTLYYLNLFDEKMDARYDDVFQQAWICNNTNSTYISPGDTAIFFTKYSVSDAEEAKHDYITIDKDFVYNADGSVKNRVQNVTFKKFLDPSRESVNYTGSVRHGVVIRLAELYLIAAEAELFLNDNASGTSYINEVRRRAAIPGKEAAMEIKPEQLTLDFILDERARELGGEQQRWFDLKRTGKLLERVKAYNPDAKVNIKEHHLLRPIPQTQLDAIINKEEFGQNAGYN</sequence>
<accession>A0AA95HV63</accession>